<evidence type="ECO:0000313" key="1">
    <source>
        <dbReference type="EMBL" id="SVE48830.1"/>
    </source>
</evidence>
<proteinExistence type="predicted"/>
<dbReference type="EMBL" id="UINC01220776">
    <property type="protein sequence ID" value="SVE48830.1"/>
    <property type="molecule type" value="Genomic_DNA"/>
</dbReference>
<feature type="non-terminal residue" evidence="1">
    <location>
        <position position="1"/>
    </location>
</feature>
<dbReference type="AlphaFoldDB" id="A0A383DXA5"/>
<name>A0A383DXA5_9ZZZZ</name>
<accession>A0A383DXA5</accession>
<sequence>HLVHFTRIGKVCGALSDCEELNGSS</sequence>
<reference evidence="1" key="1">
    <citation type="submission" date="2018-05" db="EMBL/GenBank/DDBJ databases">
        <authorList>
            <person name="Lanie J.A."/>
            <person name="Ng W.-L."/>
            <person name="Kazmierczak K.M."/>
            <person name="Andrzejewski T.M."/>
            <person name="Davidsen T.M."/>
            <person name="Wayne K.J."/>
            <person name="Tettelin H."/>
            <person name="Glass J.I."/>
            <person name="Rusch D."/>
            <person name="Podicherti R."/>
            <person name="Tsui H.-C.T."/>
            <person name="Winkler M.E."/>
        </authorList>
    </citation>
    <scope>NUCLEOTIDE SEQUENCE</scope>
</reference>
<protein>
    <submittedName>
        <fullName evidence="1">Uncharacterized protein</fullName>
    </submittedName>
</protein>
<organism evidence="1">
    <name type="scientific">marine metagenome</name>
    <dbReference type="NCBI Taxonomy" id="408172"/>
    <lineage>
        <taxon>unclassified sequences</taxon>
        <taxon>metagenomes</taxon>
        <taxon>ecological metagenomes</taxon>
    </lineage>
</organism>
<gene>
    <name evidence="1" type="ORF">METZ01_LOCUS501684</name>
</gene>